<feature type="compositionally biased region" description="Polar residues" evidence="9">
    <location>
        <begin position="155"/>
        <end position="180"/>
    </location>
</feature>
<keyword evidence="11" id="KW-1185">Reference proteome</keyword>
<dbReference type="Proteomes" id="UP000515123">
    <property type="component" value="Linkage group 7"/>
</dbReference>
<dbReference type="GO" id="GO:0005874">
    <property type="term" value="C:microtubule"/>
    <property type="evidence" value="ECO:0007669"/>
    <property type="project" value="UniProtKB-KW"/>
</dbReference>
<evidence type="ECO:0000256" key="7">
    <source>
        <dbReference type="PROSITE-ProRule" id="PRU00283"/>
    </source>
</evidence>
<dbReference type="SMART" id="SM00129">
    <property type="entry name" value="KISc"/>
    <property type="match status" value="1"/>
</dbReference>
<feature type="coiled-coil region" evidence="8">
    <location>
        <begin position="930"/>
        <end position="1006"/>
    </location>
</feature>
<dbReference type="InterPro" id="IPR044986">
    <property type="entry name" value="KIF15/KIN-12"/>
</dbReference>
<feature type="binding site" evidence="7">
    <location>
        <begin position="314"/>
        <end position="321"/>
    </location>
    <ligand>
        <name>ATP</name>
        <dbReference type="ChEBI" id="CHEBI:30616"/>
    </ligand>
</feature>
<evidence type="ECO:0000256" key="6">
    <source>
        <dbReference type="ARBA" id="ARBA00034488"/>
    </source>
</evidence>
<dbReference type="GO" id="GO:0008017">
    <property type="term" value="F:microtubule binding"/>
    <property type="evidence" value="ECO:0007669"/>
    <property type="project" value="InterPro"/>
</dbReference>
<feature type="compositionally biased region" description="Polar residues" evidence="9">
    <location>
        <begin position="75"/>
        <end position="92"/>
    </location>
</feature>
<feature type="coiled-coil region" evidence="8">
    <location>
        <begin position="1319"/>
        <end position="1354"/>
    </location>
</feature>
<organism evidence="11 12">
    <name type="scientific">Ananas comosus</name>
    <name type="common">Pineapple</name>
    <name type="synonym">Ananas ananas</name>
    <dbReference type="NCBI Taxonomy" id="4615"/>
    <lineage>
        <taxon>Eukaryota</taxon>
        <taxon>Viridiplantae</taxon>
        <taxon>Streptophyta</taxon>
        <taxon>Embryophyta</taxon>
        <taxon>Tracheophyta</taxon>
        <taxon>Spermatophyta</taxon>
        <taxon>Magnoliopsida</taxon>
        <taxon>Liliopsida</taxon>
        <taxon>Poales</taxon>
        <taxon>Bromeliaceae</taxon>
        <taxon>Bromelioideae</taxon>
        <taxon>Ananas</taxon>
    </lineage>
</organism>
<dbReference type="OrthoDB" id="3176171at2759"/>
<feature type="coiled-coil region" evidence="8">
    <location>
        <begin position="1437"/>
        <end position="1476"/>
    </location>
</feature>
<evidence type="ECO:0000256" key="1">
    <source>
        <dbReference type="ARBA" id="ARBA00022701"/>
    </source>
</evidence>
<feature type="coiled-coil region" evidence="8">
    <location>
        <begin position="1929"/>
        <end position="1991"/>
    </location>
</feature>
<dbReference type="FunFam" id="3.40.850.10:FF:000033">
    <property type="entry name" value="Kinesin-like protein KIN-12E"/>
    <property type="match status" value="1"/>
</dbReference>
<feature type="coiled-coil region" evidence="8">
    <location>
        <begin position="2238"/>
        <end position="2473"/>
    </location>
</feature>
<proteinExistence type="inferred from homology"/>
<dbReference type="InterPro" id="IPR036961">
    <property type="entry name" value="Kinesin_motor_dom_sf"/>
</dbReference>
<feature type="coiled-coil region" evidence="8">
    <location>
        <begin position="674"/>
        <end position="701"/>
    </location>
</feature>
<gene>
    <name evidence="12" type="primary">LOC109712380</name>
</gene>
<evidence type="ECO:0000259" key="10">
    <source>
        <dbReference type="PROSITE" id="PS50067"/>
    </source>
</evidence>
<dbReference type="PANTHER" id="PTHR37739:SF8">
    <property type="entry name" value="KINESIN-LIKE PROTEIN KIN-12D"/>
    <property type="match status" value="1"/>
</dbReference>
<feature type="region of interest" description="Disordered" evidence="9">
    <location>
        <begin position="117"/>
        <end position="185"/>
    </location>
</feature>
<dbReference type="Gene3D" id="3.40.850.10">
    <property type="entry name" value="Kinesin motor domain"/>
    <property type="match status" value="1"/>
</dbReference>
<feature type="coiled-coil region" evidence="8">
    <location>
        <begin position="577"/>
        <end position="604"/>
    </location>
</feature>
<dbReference type="PRINTS" id="PR00380">
    <property type="entry name" value="KINESINHEAVY"/>
</dbReference>
<reference evidence="12" key="2">
    <citation type="submission" date="2025-08" db="UniProtKB">
        <authorList>
            <consortium name="RefSeq"/>
        </authorList>
    </citation>
    <scope>IDENTIFICATION</scope>
    <source>
        <tissue evidence="12">Leaf</tissue>
    </source>
</reference>
<name>A0A6P5FDM9_ANACO</name>
<keyword evidence="1" id="KW-0493">Microtubule</keyword>
<dbReference type="PANTHER" id="PTHR37739">
    <property type="entry name" value="KINESIN-LIKE PROTEIN KIN-12D"/>
    <property type="match status" value="1"/>
</dbReference>
<feature type="domain" description="Kinesin motor" evidence="10">
    <location>
        <begin position="233"/>
        <end position="570"/>
    </location>
</feature>
<feature type="coiled-coil region" evidence="8">
    <location>
        <begin position="1203"/>
        <end position="1262"/>
    </location>
</feature>
<evidence type="ECO:0000256" key="8">
    <source>
        <dbReference type="SAM" id="Coils"/>
    </source>
</evidence>
<evidence type="ECO:0000313" key="12">
    <source>
        <dbReference type="RefSeq" id="XP_020091518.1"/>
    </source>
</evidence>
<feature type="coiled-coil region" evidence="8">
    <location>
        <begin position="2602"/>
        <end position="2761"/>
    </location>
</feature>
<feature type="coiled-coil region" evidence="8">
    <location>
        <begin position="2513"/>
        <end position="2540"/>
    </location>
</feature>
<dbReference type="InterPro" id="IPR019821">
    <property type="entry name" value="Kinesin_motor_CS"/>
</dbReference>
<dbReference type="GO" id="GO:0003777">
    <property type="term" value="F:microtubule motor activity"/>
    <property type="evidence" value="ECO:0007669"/>
    <property type="project" value="InterPro"/>
</dbReference>
<evidence type="ECO:0000256" key="3">
    <source>
        <dbReference type="ARBA" id="ARBA00022840"/>
    </source>
</evidence>
<dbReference type="InterPro" id="IPR027417">
    <property type="entry name" value="P-loop_NTPase"/>
</dbReference>
<dbReference type="RefSeq" id="XP_020091518.1">
    <property type="nucleotide sequence ID" value="XM_020235929.1"/>
</dbReference>
<dbReference type="PROSITE" id="PS50067">
    <property type="entry name" value="KINESIN_MOTOR_2"/>
    <property type="match status" value="1"/>
</dbReference>
<dbReference type="GO" id="GO:0005524">
    <property type="term" value="F:ATP binding"/>
    <property type="evidence" value="ECO:0007669"/>
    <property type="project" value="UniProtKB-UniRule"/>
</dbReference>
<dbReference type="PROSITE" id="PS00411">
    <property type="entry name" value="KINESIN_MOTOR_1"/>
    <property type="match status" value="1"/>
</dbReference>
<evidence type="ECO:0000256" key="2">
    <source>
        <dbReference type="ARBA" id="ARBA00022741"/>
    </source>
</evidence>
<keyword evidence="2 7" id="KW-0547">Nucleotide-binding</keyword>
<dbReference type="CDD" id="cd01373">
    <property type="entry name" value="KISc_KLP2_like"/>
    <property type="match status" value="1"/>
</dbReference>
<feature type="coiled-coil region" evidence="8">
    <location>
        <begin position="2786"/>
        <end position="2813"/>
    </location>
</feature>
<feature type="region of interest" description="Disordered" evidence="9">
    <location>
        <begin position="9"/>
        <end position="98"/>
    </location>
</feature>
<sequence length="2853" mass="325749">MLRDLRFFRRNHGVVPPPEGNNENIPADSSEPSGSVLDLDPSRAPLNTIQEPVQNPNPKLGSDQGTVFRRKGDATTPSKNQIKGSDAHSTFRTPEKPSAAARNRFGWAGKSEIGPNCVDNGDEPSHQGPNQLPPLSRVYGTNTPRTYRTAGKASSIHSDCSSTQSTPTKSVTKPTYSGFSGSRPPIGAGNRMMSFSMASKGIPISSAPPIVVNTPEVPHFELKEDPSFWMDHNVQVVIRVRPLNSTERSLQGYNRCLKQENAQCITWIGQPETRFTFDYVACESVNQEMLFRVAGLPMVENCMSGYNSCMFAYGQTGSGKTYTMLGEIGELEVRPSLDRGMTPRIFEFLFARIRAEEESRRDEKLKYSCKCSFLEIYNEQITDLLDPSSANLLLREDIRKGVYVENLTEYQVESVNDILKLLIQGSANRKVAATNMNRESSRSHSVFTCVIESRWEKDSTANLRFARLNLVDLAGSERQKTSGAEGERLKEAASINKSLSTLGHVIMILADLANGKQRHVPYRDSRLTFLLQDSLGGNSKTMIIANVSPSICSASETLSTLKFAQRARLIQNNAVVNEDASGDILALQHQIRLLKEELAVLKRQNVSRSLSFRTAIFEDSEGEFCNAFAIEGLPELAQENAEDLWSNESLQSVRVSNKQLKSLEATLAGALRREKMADTTIKQLEAEIEQLNRLVRQREEDTRCTKMMLKFREDKIHRMETLLNGETATDTYLLEENKALSEEIQLLRARVDRNPEVTRFALENIRLLDQLRRFQEFYEEGEREILSNEVSHLRNQLIQILDGRSELDQQPISNSVIQDCRHPQFGCAFSENESLSRELTRTSQELENCRNNLQSCLEINERLTREITDLRTELSNAKTASQDVNYNPPFMELCSYSSPKEPRVCEKMALCSHEDTMKQNEEILNLQLELDILKAILAEEKTTRIEAEERASNVDNKLKVANERALQFSRQQEVVECELHNARSVIEALESQHILLINELERLRENTFQNGELLKKHGEPKGHSLKLENEDSPLQVKLKRMQASLDKARTLNSRHQSDQASQTSIEREMEEVRTQVEIETAEVIVCLQEELLTLQQQVDASNTNEMLAKQSLTELENEREVLLEKLNLAEEDNEKLTKLVEERENDIRMLSEECERLAHEIADVLGDGNVALEEASDQIASILESCPQRSWIGEQVGRMIKSISEKDELIEELQKGLEDAQSIRCDLEWKLRSLRGATLAITEAQQQENSDKEKEIRLLRSQLSERECTLSKLEDSIKLKEGISLLFDESIQLNMEKEVLLLYYIQLHNDSENQHHCMKTQLEKNRELISELLKQSQEQEETLALEQLKKKEEDTALSKIAEDLLKSKRVVNELKMRVPQSSMNVMNEQDSVAEDKFDHEFQDDATLKSNLECVPGGSTNCLAENGMKVSYDRGSIILLLRNELESALDNLEAVQAEKVRLLNDKEEQKRTEIQNRARIDCFSAEVIRLMSEITDKEKFFGTRMMQLESKLEIVEKNVVAFKECWHRTKEALELEISDAKAIAAQKTFEASSLLSKIEETQETIRDADIMINALVKANETAKLDIERYQQNETTLHQEKNSLTDEVQSLRSSLSRKEQEYEFMEKELQSNFVEIKNLVMDLEDCFMHIKTSLVDKFKLVACDVEYVKSQLEHYTGSARSWLEEIWSEIIGKDCAISILHLCHMGILLERITGLNAEKNFLQQGLSESNSVIFNLREHNIRSKKELEMCSILKGKLLVDINNSFSRISKKEDETAEFKSRLNSFEKKILNLQLQEESMFARSNSMYNELSVLVKELDDNKRNVLTSVLREKEDLCQRLEKALIINEMFRDSLGRDFDLLIYDSYSDSKSKDLLDATCIGSSIDFDIYKNLANYHTELIITNLLVKDIELLVMASEVEEKVAHIHHMAPQIAELQKQRDEFCEEFQKKKREANLCKIDMDVKTSEMHSLHIENEKLTSNLHKLKESHAKITEDLSKKSAQLEEVILSHAVISKELDSKNKVIDTHFKRTNALKSENDSLKQEILTIMGRFDEAFVVLNSIVSNSFGLTQSVDMIVDKIFHSINNHIDQMSDRVHKDLFEQKDLVSNFANELKFIELSVKELNSENYTLRCDLMRKDEVLTGLQFDLSLLQESASVAKDQEEEVEEMAAALESLEIELQAKSSLLEKAISDKLLLEAELLEKSERITSLESELAEKICILDLVCKEKSEIKSQLEHIKGLKIAIEEELANKIKVAERLEEELFEMSTLHGQRNCFLEDLQDKLIKLSEERDHLNSEVLMLKENLEMAHALAEENEAIATEAHQIAEVKKAYAEEKEEEIKLLEGSIQELECTVYALENKVDIVKAEAERQRLQREELEVELQEVKQQMLTVPSRNWSHVGADKNDLTRNYEEKNSELLETQQSIQILQKELAEKDAEITNCKAHISELNMHAEAQAREYKQKFKELEAMAQQVKTEATSSGSLNIVSTRTEKSVGKPRGSGSPFKCIGLGLVQQMNSEKDEELTAAKRQIEELEALAASRQKEIFMLNTRLAAAESMTHDVIRDLLGVKLDMTSYASLLENHQKPKTKDTALFNCEESQGNVEEMVRLKKQLNEFIEERQSWIEEINQKHAEMMAARISAEKLRQREQFLATENEMLKADNVNYKKMIMELEDELKKLSSQQNLQLRIHHHAKTKEENNLLKLQNEELSEKLRRSESILVRVKEELACYRSANGKSPFIDIDEEEQLQKKLEESEEERLKLAQKLLSLCTSCLKVAGLTPPAFNNNINVSAAEEALNLLKDRITSLENEVHDLKLKCRLSHEKLRLSELGWESSSVCSKVEENRSQSMCGSPQISS</sequence>
<comment type="similarity">
    <text evidence="6">Belongs to the TRAFAC class myosin-kinesin ATPase superfamily. Kinesin family. KIN-12 subfamily.</text>
</comment>
<reference evidence="11" key="1">
    <citation type="journal article" date="2015" name="Nat. Genet.">
        <title>The pineapple genome and the evolution of CAM photosynthesis.</title>
        <authorList>
            <person name="Ming R."/>
            <person name="VanBuren R."/>
            <person name="Wai C.M."/>
            <person name="Tang H."/>
            <person name="Schatz M.C."/>
            <person name="Bowers J.E."/>
            <person name="Lyons E."/>
            <person name="Wang M.L."/>
            <person name="Chen J."/>
            <person name="Biggers E."/>
            <person name="Zhang J."/>
            <person name="Huang L."/>
            <person name="Zhang L."/>
            <person name="Miao W."/>
            <person name="Zhang J."/>
            <person name="Ye Z."/>
            <person name="Miao C."/>
            <person name="Lin Z."/>
            <person name="Wang H."/>
            <person name="Zhou H."/>
            <person name="Yim W.C."/>
            <person name="Priest H.D."/>
            <person name="Zheng C."/>
            <person name="Woodhouse M."/>
            <person name="Edger P.P."/>
            <person name="Guyot R."/>
            <person name="Guo H.B."/>
            <person name="Guo H."/>
            <person name="Zheng G."/>
            <person name="Singh R."/>
            <person name="Sharma A."/>
            <person name="Min X."/>
            <person name="Zheng Y."/>
            <person name="Lee H."/>
            <person name="Gurtowski J."/>
            <person name="Sedlazeck F.J."/>
            <person name="Harkess A."/>
            <person name="McKain M.R."/>
            <person name="Liao Z."/>
            <person name="Fang J."/>
            <person name="Liu J."/>
            <person name="Zhang X."/>
            <person name="Zhang Q."/>
            <person name="Hu W."/>
            <person name="Qin Y."/>
            <person name="Wang K."/>
            <person name="Chen L.Y."/>
            <person name="Shirley N."/>
            <person name="Lin Y.R."/>
            <person name="Liu L.Y."/>
            <person name="Hernandez A.G."/>
            <person name="Wright C.L."/>
            <person name="Bulone V."/>
            <person name="Tuskan G.A."/>
            <person name="Heath K."/>
            <person name="Zee F."/>
            <person name="Moore P.H."/>
            <person name="Sunkar R."/>
            <person name="Leebens-Mack J.H."/>
            <person name="Mockler T."/>
            <person name="Bennetzen J.L."/>
            <person name="Freeling M."/>
            <person name="Sankoff D."/>
            <person name="Paterson A.H."/>
            <person name="Zhu X."/>
            <person name="Yang X."/>
            <person name="Smith J.A."/>
            <person name="Cushman J.C."/>
            <person name="Paull R.E."/>
            <person name="Yu Q."/>
        </authorList>
    </citation>
    <scope>NUCLEOTIDE SEQUENCE [LARGE SCALE GENOMIC DNA]</scope>
    <source>
        <strain evidence="11">cv. F153</strain>
    </source>
</reference>
<keyword evidence="5 7" id="KW-0505">Motor protein</keyword>
<dbReference type="GeneID" id="109712380"/>
<keyword evidence="3 7" id="KW-0067">ATP-binding</keyword>
<feature type="coiled-coil region" evidence="8">
    <location>
        <begin position="2147"/>
        <end position="2209"/>
    </location>
</feature>
<keyword evidence="4 8" id="KW-0175">Coiled coil</keyword>
<dbReference type="SUPFAM" id="SSF52540">
    <property type="entry name" value="P-loop containing nucleoside triphosphate hydrolases"/>
    <property type="match status" value="1"/>
</dbReference>
<dbReference type="Pfam" id="PF00225">
    <property type="entry name" value="Kinesin"/>
    <property type="match status" value="1"/>
</dbReference>
<feature type="compositionally biased region" description="Polar residues" evidence="9">
    <location>
        <begin position="45"/>
        <end position="57"/>
    </location>
</feature>
<evidence type="ECO:0000256" key="4">
    <source>
        <dbReference type="ARBA" id="ARBA00023054"/>
    </source>
</evidence>
<evidence type="ECO:0000313" key="11">
    <source>
        <dbReference type="Proteomes" id="UP000515123"/>
    </source>
</evidence>
<dbReference type="InterPro" id="IPR001752">
    <property type="entry name" value="Kinesin_motor_dom"/>
</dbReference>
<accession>A0A6P5FDM9</accession>
<dbReference type="GO" id="GO:0007018">
    <property type="term" value="P:microtubule-based movement"/>
    <property type="evidence" value="ECO:0007669"/>
    <property type="project" value="InterPro"/>
</dbReference>
<protein>
    <submittedName>
        <fullName evidence="12">Kinesin-like protein KIN-12F</fullName>
    </submittedName>
</protein>
<evidence type="ECO:0000256" key="5">
    <source>
        <dbReference type="ARBA" id="ARBA00023175"/>
    </source>
</evidence>
<feature type="coiled-coil region" evidence="8">
    <location>
        <begin position="1084"/>
        <end position="1160"/>
    </location>
</feature>
<evidence type="ECO:0000256" key="9">
    <source>
        <dbReference type="SAM" id="MobiDB-lite"/>
    </source>
</evidence>
<feature type="coiled-coil region" evidence="8">
    <location>
        <begin position="832"/>
        <end position="880"/>
    </location>
</feature>
<feature type="coiled-coil region" evidence="8">
    <location>
        <begin position="1571"/>
        <end position="1626"/>
    </location>
</feature>